<keyword evidence="1" id="KW-0472">Membrane</keyword>
<dbReference type="InterPro" id="IPR017850">
    <property type="entry name" value="Alkaline_phosphatase_core_sf"/>
</dbReference>
<reference evidence="3 4" key="1">
    <citation type="submission" date="2020-09" db="EMBL/GenBank/DDBJ databases">
        <authorList>
            <person name="Yoon J.-W."/>
        </authorList>
    </citation>
    <scope>NUCLEOTIDE SEQUENCE [LARGE SCALE GENOMIC DNA]</scope>
    <source>
        <strain evidence="3 4">KMU-140</strain>
    </source>
</reference>
<comment type="caution">
    <text evidence="3">The sequence shown here is derived from an EMBL/GenBank/DDBJ whole genome shotgun (WGS) entry which is preliminary data.</text>
</comment>
<dbReference type="SUPFAM" id="SSF53649">
    <property type="entry name" value="Alkaline phosphatase-like"/>
    <property type="match status" value="1"/>
</dbReference>
<feature type="transmembrane region" description="Helical" evidence="1">
    <location>
        <begin position="146"/>
        <end position="166"/>
    </location>
</feature>
<feature type="transmembrane region" description="Helical" evidence="1">
    <location>
        <begin position="26"/>
        <end position="47"/>
    </location>
</feature>
<keyword evidence="4" id="KW-1185">Reference proteome</keyword>
<feature type="transmembrane region" description="Helical" evidence="1">
    <location>
        <begin position="119"/>
        <end position="134"/>
    </location>
</feature>
<dbReference type="InterPro" id="IPR000917">
    <property type="entry name" value="Sulfatase_N"/>
</dbReference>
<dbReference type="Pfam" id="PF00884">
    <property type="entry name" value="Sulfatase"/>
    <property type="match status" value="1"/>
</dbReference>
<dbReference type="Gene3D" id="3.40.720.10">
    <property type="entry name" value="Alkaline Phosphatase, subunit A"/>
    <property type="match status" value="1"/>
</dbReference>
<feature type="domain" description="Sulfatase N-terminal" evidence="2">
    <location>
        <begin position="256"/>
        <end position="433"/>
    </location>
</feature>
<evidence type="ECO:0000256" key="1">
    <source>
        <dbReference type="SAM" id="Phobius"/>
    </source>
</evidence>
<dbReference type="RefSeq" id="WP_190787907.1">
    <property type="nucleotide sequence ID" value="NZ_JACXLC010000001.1"/>
</dbReference>
<evidence type="ECO:0000313" key="3">
    <source>
        <dbReference type="EMBL" id="MBD2842449.1"/>
    </source>
</evidence>
<gene>
    <name evidence="3" type="ORF">IB285_09295</name>
</gene>
<keyword evidence="1" id="KW-0812">Transmembrane</keyword>
<evidence type="ECO:0000259" key="2">
    <source>
        <dbReference type="Pfam" id="PF00884"/>
    </source>
</evidence>
<protein>
    <submittedName>
        <fullName evidence="3">Sulfatase-like hydrolase/transferase</fullName>
    </submittedName>
</protein>
<proteinExistence type="predicted"/>
<sequence>MAEAAMQSDRSGLRWTPVQPGEWRAFANWLLVWVVFANGGFALMYFVGSPPRFPEIIAFAAVGLLLRDQRYLLQCAGFLVVMTYSVLSFIAGLFNLSIVSLTYSLSFLIELDVTESKEYMLGGGLLLFLVMAALRRMREKTNFQDLRITILTVCLAGAFALFDFQLSMGMRGHYNRAASAETPFTSALIQSGIVPETGPLERNLLVVMVESLGLPVENEEMKRLLFLRYDSEAVRSRFEVTTGETTYFSSTTAGEIRELCSRWGEYHSLVDQGDSTCLPARLASHGVETTAYHSFDGEFFDRSSWYPNVGFENSYFRKDLLKRGSRPCGGVFPGVCDRDVPSELAQRLKSSDTPQFIYWLTVNSHLPVPLQNNLGVDDCHRVSTILAEQYPMICRQFAIWDAIDEAIIREASALDFPPTDILIVGDHMPPYFDRQNRRQFAPDRVPWILLKWRDEVAKD</sequence>
<name>A0ABR8KVL4_9SPHN</name>
<evidence type="ECO:0000313" key="4">
    <source>
        <dbReference type="Proteomes" id="UP000635384"/>
    </source>
</evidence>
<accession>A0ABR8KVL4</accession>
<dbReference type="Proteomes" id="UP000635384">
    <property type="component" value="Unassembled WGS sequence"/>
</dbReference>
<organism evidence="3 4">
    <name type="scientific">Erythrobacter rubeus</name>
    <dbReference type="NCBI Taxonomy" id="2760803"/>
    <lineage>
        <taxon>Bacteria</taxon>
        <taxon>Pseudomonadati</taxon>
        <taxon>Pseudomonadota</taxon>
        <taxon>Alphaproteobacteria</taxon>
        <taxon>Sphingomonadales</taxon>
        <taxon>Erythrobacteraceae</taxon>
        <taxon>Erythrobacter/Porphyrobacter group</taxon>
        <taxon>Erythrobacter</taxon>
    </lineage>
</organism>
<feature type="transmembrane region" description="Helical" evidence="1">
    <location>
        <begin position="76"/>
        <end position="99"/>
    </location>
</feature>
<dbReference type="EMBL" id="JACXLC010000001">
    <property type="protein sequence ID" value="MBD2842449.1"/>
    <property type="molecule type" value="Genomic_DNA"/>
</dbReference>
<keyword evidence="1" id="KW-1133">Transmembrane helix</keyword>